<comment type="caution">
    <text evidence="1">The sequence shown here is derived from an EMBL/GenBank/DDBJ whole genome shotgun (WGS) entry which is preliminary data.</text>
</comment>
<evidence type="ECO:0000313" key="2">
    <source>
        <dbReference type="Proteomes" id="UP000593565"/>
    </source>
</evidence>
<protein>
    <submittedName>
        <fullName evidence="1">Uncharacterized protein</fullName>
    </submittedName>
</protein>
<accession>A0A7J6B3F1</accession>
<organism evidence="1 2">
    <name type="scientific">Ameiurus melas</name>
    <name type="common">Black bullhead</name>
    <name type="synonym">Silurus melas</name>
    <dbReference type="NCBI Taxonomy" id="219545"/>
    <lineage>
        <taxon>Eukaryota</taxon>
        <taxon>Metazoa</taxon>
        <taxon>Chordata</taxon>
        <taxon>Craniata</taxon>
        <taxon>Vertebrata</taxon>
        <taxon>Euteleostomi</taxon>
        <taxon>Actinopterygii</taxon>
        <taxon>Neopterygii</taxon>
        <taxon>Teleostei</taxon>
        <taxon>Ostariophysi</taxon>
        <taxon>Siluriformes</taxon>
        <taxon>Ictaluridae</taxon>
        <taxon>Ameiurus</taxon>
    </lineage>
</organism>
<keyword evidence="2" id="KW-1185">Reference proteome</keyword>
<dbReference type="Proteomes" id="UP000593565">
    <property type="component" value="Unassembled WGS sequence"/>
</dbReference>
<name>A0A7J6B3F1_AMEME</name>
<sequence>MKNSVMLQERKHTQSLILKSLIKVIIHVKEHSHQTLNTHRPVMVLH</sequence>
<gene>
    <name evidence="1" type="ORF">AMELA_G00060120</name>
</gene>
<dbReference type="AlphaFoldDB" id="A0A7J6B3F1"/>
<evidence type="ECO:0000313" key="1">
    <source>
        <dbReference type="EMBL" id="KAF4088909.1"/>
    </source>
</evidence>
<proteinExistence type="predicted"/>
<dbReference type="EMBL" id="JAAGNN010000005">
    <property type="protein sequence ID" value="KAF4088909.1"/>
    <property type="molecule type" value="Genomic_DNA"/>
</dbReference>
<reference evidence="1 2" key="1">
    <citation type="submission" date="2020-02" db="EMBL/GenBank/DDBJ databases">
        <title>A chromosome-scale genome assembly of the black bullhead catfish (Ameiurus melas).</title>
        <authorList>
            <person name="Wen M."/>
            <person name="Zham M."/>
            <person name="Cabau C."/>
            <person name="Klopp C."/>
            <person name="Donnadieu C."/>
            <person name="Roques C."/>
            <person name="Bouchez O."/>
            <person name="Lampietro C."/>
            <person name="Jouanno E."/>
            <person name="Herpin A."/>
            <person name="Louis A."/>
            <person name="Berthelot C."/>
            <person name="Parey E."/>
            <person name="Roest-Crollius H."/>
            <person name="Braasch I."/>
            <person name="Postlethwait J."/>
            <person name="Robinson-Rechavi M."/>
            <person name="Echchiki A."/>
            <person name="Begum T."/>
            <person name="Montfort J."/>
            <person name="Schartl M."/>
            <person name="Bobe J."/>
            <person name="Guiguen Y."/>
        </authorList>
    </citation>
    <scope>NUCLEOTIDE SEQUENCE [LARGE SCALE GENOMIC DNA]</scope>
    <source>
        <strain evidence="1">M_S1</strain>
        <tissue evidence="1">Blood</tissue>
    </source>
</reference>